<evidence type="ECO:0000313" key="3">
    <source>
        <dbReference type="EMBL" id="OQK18461.1"/>
    </source>
</evidence>
<dbReference type="CDD" id="cd11524">
    <property type="entry name" value="SYLF"/>
    <property type="match status" value="1"/>
</dbReference>
<dbReference type="Proteomes" id="UP000191980">
    <property type="component" value="Unassembled WGS sequence"/>
</dbReference>
<evidence type="ECO:0000313" key="4">
    <source>
        <dbReference type="Proteomes" id="UP000191980"/>
    </source>
</evidence>
<dbReference type="RefSeq" id="WP_080523060.1">
    <property type="nucleotide sequence ID" value="NZ_LPUF01000001.1"/>
</dbReference>
<dbReference type="Pfam" id="PF04366">
    <property type="entry name" value="Ysc84"/>
    <property type="match status" value="1"/>
</dbReference>
<organism evidence="3 4">
    <name type="scientific">Methyloprofundus sedimenti</name>
    <dbReference type="NCBI Taxonomy" id="1420851"/>
    <lineage>
        <taxon>Bacteria</taxon>
        <taxon>Pseudomonadati</taxon>
        <taxon>Pseudomonadota</taxon>
        <taxon>Gammaproteobacteria</taxon>
        <taxon>Methylococcales</taxon>
        <taxon>Methylococcaceae</taxon>
        <taxon>Methyloprofundus</taxon>
    </lineage>
</organism>
<dbReference type="STRING" id="1420851.AU255_11775"/>
<dbReference type="EMBL" id="LPUF01000001">
    <property type="protein sequence ID" value="OQK18461.1"/>
    <property type="molecule type" value="Genomic_DNA"/>
</dbReference>
<feature type="domain" description="Ysc84 actin-binding" evidence="2">
    <location>
        <begin position="101"/>
        <end position="184"/>
    </location>
</feature>
<proteinExistence type="predicted"/>
<feature type="chain" id="PRO_5013161768" evidence="1">
    <location>
        <begin position="22"/>
        <end position="187"/>
    </location>
</feature>
<dbReference type="AlphaFoldDB" id="A0A1V8MA34"/>
<accession>A0A1V8MA34</accession>
<dbReference type="InterPro" id="IPR007461">
    <property type="entry name" value="Ysc84_actin-binding"/>
</dbReference>
<protein>
    <submittedName>
        <fullName evidence="3">Twin-arginine translocation pathway signal protein</fullName>
    </submittedName>
</protein>
<evidence type="ECO:0000256" key="1">
    <source>
        <dbReference type="SAM" id="SignalP"/>
    </source>
</evidence>
<reference evidence="3 4" key="1">
    <citation type="submission" date="2015-12" db="EMBL/GenBank/DDBJ databases">
        <authorList>
            <person name="Shamseldin A."/>
            <person name="Moawad H."/>
            <person name="Abd El-Rahim W.M."/>
            <person name="Sadowsky M.J."/>
        </authorList>
    </citation>
    <scope>NUCLEOTIDE SEQUENCE [LARGE SCALE GENOMIC DNA]</scope>
    <source>
        <strain evidence="3 4">WF1</strain>
    </source>
</reference>
<dbReference type="OrthoDB" id="198978at2"/>
<keyword evidence="4" id="KW-1185">Reference proteome</keyword>
<evidence type="ECO:0000259" key="2">
    <source>
        <dbReference type="Pfam" id="PF04366"/>
    </source>
</evidence>
<gene>
    <name evidence="3" type="ORF">AU255_11775</name>
</gene>
<sequence>MNTFRSICLFFIILPIFTACQSVGEVDSAFVDPTKMDREVDIALANLYETTPSAKYLATRAKGILVFPDVLKAGFIGGAEYGNGALRKYNQTVGYYNIVAGSYGFQAGVESFTYALFFMNEDALSYLDNSDGFEVGVGPNVVVMNKGMARNLTTMTLRDDVYAFVFGQEGLMAGMGLQGSKITKVAK</sequence>
<dbReference type="PROSITE" id="PS51257">
    <property type="entry name" value="PROKAR_LIPOPROTEIN"/>
    <property type="match status" value="1"/>
</dbReference>
<comment type="caution">
    <text evidence="3">The sequence shown here is derived from an EMBL/GenBank/DDBJ whole genome shotgun (WGS) entry which is preliminary data.</text>
</comment>
<keyword evidence="1" id="KW-0732">Signal</keyword>
<feature type="signal peptide" evidence="1">
    <location>
        <begin position="1"/>
        <end position="21"/>
    </location>
</feature>
<name>A0A1V8MA34_9GAMM</name>